<dbReference type="SUPFAM" id="SSF55394">
    <property type="entry name" value="Bactericidal permeability-increasing protein, BPI"/>
    <property type="match status" value="1"/>
</dbReference>
<feature type="domain" description="Lipid-binding serum glycoprotein N-terminal" evidence="2">
    <location>
        <begin position="182"/>
        <end position="263"/>
    </location>
</feature>
<reference evidence="3" key="2">
    <citation type="submission" date="2025-09" db="UniProtKB">
        <authorList>
            <consortium name="Ensembl"/>
        </authorList>
    </citation>
    <scope>IDENTIFICATION</scope>
</reference>
<evidence type="ECO:0000256" key="1">
    <source>
        <dbReference type="RuleBase" id="RU369039"/>
    </source>
</evidence>
<dbReference type="GO" id="GO:0008289">
    <property type="term" value="F:lipid binding"/>
    <property type="evidence" value="ECO:0007669"/>
    <property type="project" value="InterPro"/>
</dbReference>
<comment type="subunit">
    <text evidence="1">Monomer. Homodimer; disulfide-linked.</text>
</comment>
<keyword evidence="1" id="KW-0732">Signal</keyword>
<dbReference type="GO" id="GO:0045087">
    <property type="term" value="P:innate immune response"/>
    <property type="evidence" value="ECO:0007669"/>
    <property type="project" value="UniProtKB-UniRule"/>
</dbReference>
<gene>
    <name evidence="3" type="primary">LOC111944146</name>
</gene>
<keyword evidence="1" id="KW-1015">Disulfide bond</keyword>
<reference evidence="3" key="1">
    <citation type="submission" date="2025-08" db="UniProtKB">
        <authorList>
            <consortium name="Ensembl"/>
        </authorList>
    </citation>
    <scope>IDENTIFICATION</scope>
</reference>
<dbReference type="AlphaFoldDB" id="A0A8C0U428"/>
<dbReference type="PROSITE" id="PS51257">
    <property type="entry name" value="PROKAR_LIPOPROTEIN"/>
    <property type="match status" value="1"/>
</dbReference>
<dbReference type="GO" id="GO:0005615">
    <property type="term" value="C:extracellular space"/>
    <property type="evidence" value="ECO:0007669"/>
    <property type="project" value="UniProtKB-UniRule"/>
</dbReference>
<comment type="domain">
    <text evidence="1">The N- and C-terminal barrels adopt an identical fold despite having only 13% of conserved residues.</text>
</comment>
<accession>A0A8C0U428</accession>
<dbReference type="Proteomes" id="UP000694410">
    <property type="component" value="Unplaced"/>
</dbReference>
<dbReference type="InterPro" id="IPR017943">
    <property type="entry name" value="Bactericidal_perm-incr_a/b_dom"/>
</dbReference>
<dbReference type="PANTHER" id="PTHR10504">
    <property type="entry name" value="BACTERICIDAL PERMEABILITY-INCREASING BPI PROTEIN-RELATED"/>
    <property type="match status" value="1"/>
</dbReference>
<keyword evidence="1" id="KW-0929">Antimicrobial</keyword>
<dbReference type="GO" id="GO:0050829">
    <property type="term" value="P:defense response to Gram-negative bacterium"/>
    <property type="evidence" value="ECO:0007669"/>
    <property type="project" value="UniProtKB-UniRule"/>
</dbReference>
<evidence type="ECO:0000313" key="3">
    <source>
        <dbReference type="Ensembl" id="ENSCCEP00000001533.1"/>
    </source>
</evidence>
<name>A0A8C0U428_CYACU</name>
<keyword evidence="1" id="KW-0325">Glycoprotein</keyword>
<evidence type="ECO:0000259" key="2">
    <source>
        <dbReference type="Pfam" id="PF01273"/>
    </source>
</evidence>
<dbReference type="InterPro" id="IPR017942">
    <property type="entry name" value="Lipid-bd_serum_glycop_N"/>
</dbReference>
<comment type="domain">
    <text evidence="1">The N-terminal region may be exposed to the interior of the granule, whereas the C-terminal portion may be embedded in the membrane. During phagocytosis and degranulation, proteases may be released and activated and cleave BPI at the junction of the N- and C-terminal portions of the molecule, providing controlled release of the N-terminal antibacterial fragment when bacteria are ingested.</text>
</comment>
<dbReference type="Gene3D" id="3.15.10.10">
    <property type="entry name" value="Bactericidal permeability-increasing protein, domain 1"/>
    <property type="match status" value="1"/>
</dbReference>
<organism evidence="3 4">
    <name type="scientific">Cyanistes caeruleus</name>
    <name type="common">Eurasian blue tit</name>
    <name type="synonym">Parus caeruleus</name>
    <dbReference type="NCBI Taxonomy" id="156563"/>
    <lineage>
        <taxon>Eukaryota</taxon>
        <taxon>Metazoa</taxon>
        <taxon>Chordata</taxon>
        <taxon>Craniata</taxon>
        <taxon>Vertebrata</taxon>
        <taxon>Euteleostomi</taxon>
        <taxon>Archelosauria</taxon>
        <taxon>Archosauria</taxon>
        <taxon>Dinosauria</taxon>
        <taxon>Saurischia</taxon>
        <taxon>Theropoda</taxon>
        <taxon>Coelurosauria</taxon>
        <taxon>Aves</taxon>
        <taxon>Neognathae</taxon>
        <taxon>Neoaves</taxon>
        <taxon>Telluraves</taxon>
        <taxon>Australaves</taxon>
        <taxon>Passeriformes</taxon>
        <taxon>Paridae</taxon>
        <taxon>Cyanistes</taxon>
    </lineage>
</organism>
<keyword evidence="1" id="KW-0391">Immunity</keyword>
<sequence>MESSRAGTLLLGSLGCSQLLPGTGCRNVALSGSAGSAKPSSAPLRMPQAGIAGTDRELETRLLPPRFQCPFPAFGERHQVCLCTGPCHGASSTAEQGSGQAGSPGASWLCGPLGPHISSARGSCFGRDIKVVWAGRAQPSPALQEARMGVQSLAVACGTLALCLALTTATNPGFVVRITQAGLDYAHEQGIAILEKKLAQLKLSDISGDSRVLHVGKVHYELSRLRLRDFHLPKSQITPISNVGLQVSISNAFAELSGDWWVKFLFV</sequence>
<keyword evidence="4" id="KW-1185">Reference proteome</keyword>
<keyword evidence="1" id="KW-0399">Innate immunity</keyword>
<dbReference type="InterPro" id="IPR032942">
    <property type="entry name" value="BPI/LBP/Plunc"/>
</dbReference>
<keyword evidence="1" id="KW-0044">Antibiotic</keyword>
<keyword evidence="1" id="KW-0964">Secreted</keyword>
<comment type="function">
    <text evidence="1">The cytotoxic action of BPI is limited to many species of Gram-negative bacteria; this specificity may be explained by a strong affinity of the very basic N-terminal half for the negatively charged lipopolysaccharides that are unique to the Gram-negative bacterial outer envelope.</text>
</comment>
<dbReference type="Ensembl" id="ENSCCET00000002605.1">
    <property type="protein sequence ID" value="ENSCCEP00000001533.1"/>
    <property type="gene ID" value="ENSCCEG00000001770.1"/>
</dbReference>
<proteinExistence type="predicted"/>
<comment type="subcellular location">
    <subcellularLocation>
        <location evidence="1">Secreted</location>
    </subcellularLocation>
</comment>
<evidence type="ECO:0000313" key="4">
    <source>
        <dbReference type="Proteomes" id="UP000694410"/>
    </source>
</evidence>
<dbReference type="PANTHER" id="PTHR10504:SF84">
    <property type="entry name" value="BACTERICIDAL PERMEABILITY-INCREASING PROTEIN"/>
    <property type="match status" value="1"/>
</dbReference>
<dbReference type="Pfam" id="PF01273">
    <property type="entry name" value="LBP_BPI_CETP"/>
    <property type="match status" value="1"/>
</dbReference>
<protein>
    <recommendedName>
        <fullName evidence="1">Bactericidal permeability-increasing protein</fullName>
        <shortName evidence="1">BPI</shortName>
    </recommendedName>
</protein>